<gene>
    <name evidence="2" type="ORF">HPB51_023845</name>
</gene>
<dbReference type="AlphaFoldDB" id="A0A9J6F9I0"/>
<proteinExistence type="predicted"/>
<reference evidence="2" key="1">
    <citation type="journal article" date="2020" name="Cell">
        <title>Large-Scale Comparative Analyses of Tick Genomes Elucidate Their Genetic Diversity and Vector Capacities.</title>
        <authorList>
            <consortium name="Tick Genome and Microbiome Consortium (TIGMIC)"/>
            <person name="Jia N."/>
            <person name="Wang J."/>
            <person name="Shi W."/>
            <person name="Du L."/>
            <person name="Sun Y."/>
            <person name="Zhan W."/>
            <person name="Jiang J.F."/>
            <person name="Wang Q."/>
            <person name="Zhang B."/>
            <person name="Ji P."/>
            <person name="Bell-Sakyi L."/>
            <person name="Cui X.M."/>
            <person name="Yuan T.T."/>
            <person name="Jiang B.G."/>
            <person name="Yang W.F."/>
            <person name="Lam T.T."/>
            <person name="Chang Q.C."/>
            <person name="Ding S.J."/>
            <person name="Wang X.J."/>
            <person name="Zhu J.G."/>
            <person name="Ruan X.D."/>
            <person name="Zhao L."/>
            <person name="Wei J.T."/>
            <person name="Ye R.Z."/>
            <person name="Que T.C."/>
            <person name="Du C.H."/>
            <person name="Zhou Y.H."/>
            <person name="Cheng J.X."/>
            <person name="Dai P.F."/>
            <person name="Guo W.B."/>
            <person name="Han X.H."/>
            <person name="Huang E.J."/>
            <person name="Li L.F."/>
            <person name="Wei W."/>
            <person name="Gao Y.C."/>
            <person name="Liu J.Z."/>
            <person name="Shao H.Z."/>
            <person name="Wang X."/>
            <person name="Wang C.C."/>
            <person name="Yang T.C."/>
            <person name="Huo Q.B."/>
            <person name="Li W."/>
            <person name="Chen H.Y."/>
            <person name="Chen S.E."/>
            <person name="Zhou L.G."/>
            <person name="Ni X.B."/>
            <person name="Tian J.H."/>
            <person name="Sheng Y."/>
            <person name="Liu T."/>
            <person name="Pan Y.S."/>
            <person name="Xia L.Y."/>
            <person name="Li J."/>
            <person name="Zhao F."/>
            <person name="Cao W.C."/>
        </authorList>
    </citation>
    <scope>NUCLEOTIDE SEQUENCE</scope>
    <source>
        <strain evidence="2">Rmic-2018</strain>
    </source>
</reference>
<comment type="caution">
    <text evidence="2">The sequence shown here is derived from an EMBL/GenBank/DDBJ whole genome shotgun (WGS) entry which is preliminary data.</text>
</comment>
<reference evidence="2" key="2">
    <citation type="submission" date="2021-09" db="EMBL/GenBank/DDBJ databases">
        <authorList>
            <person name="Jia N."/>
            <person name="Wang J."/>
            <person name="Shi W."/>
            <person name="Du L."/>
            <person name="Sun Y."/>
            <person name="Zhan W."/>
            <person name="Jiang J."/>
            <person name="Wang Q."/>
            <person name="Zhang B."/>
            <person name="Ji P."/>
            <person name="Sakyi L.B."/>
            <person name="Cui X."/>
            <person name="Yuan T."/>
            <person name="Jiang B."/>
            <person name="Yang W."/>
            <person name="Lam T.T.-Y."/>
            <person name="Chang Q."/>
            <person name="Ding S."/>
            <person name="Wang X."/>
            <person name="Zhu J."/>
            <person name="Ruan X."/>
            <person name="Zhao L."/>
            <person name="Wei J."/>
            <person name="Que T."/>
            <person name="Du C."/>
            <person name="Cheng J."/>
            <person name="Dai P."/>
            <person name="Han X."/>
            <person name="Huang E."/>
            <person name="Gao Y."/>
            <person name="Liu J."/>
            <person name="Shao H."/>
            <person name="Ye R."/>
            <person name="Li L."/>
            <person name="Wei W."/>
            <person name="Wang X."/>
            <person name="Wang C."/>
            <person name="Huo Q."/>
            <person name="Li W."/>
            <person name="Guo W."/>
            <person name="Chen H."/>
            <person name="Chen S."/>
            <person name="Zhou L."/>
            <person name="Zhou L."/>
            <person name="Ni X."/>
            <person name="Tian J."/>
            <person name="Zhou Y."/>
            <person name="Sheng Y."/>
            <person name="Liu T."/>
            <person name="Pan Y."/>
            <person name="Xia L."/>
            <person name="Li J."/>
            <person name="Zhao F."/>
            <person name="Cao W."/>
        </authorList>
    </citation>
    <scope>NUCLEOTIDE SEQUENCE</scope>
    <source>
        <strain evidence="2">Rmic-2018</strain>
        <tissue evidence="2">Larvae</tissue>
    </source>
</reference>
<accession>A0A9J6F9I0</accession>
<organism evidence="2 3">
    <name type="scientific">Rhipicephalus microplus</name>
    <name type="common">Cattle tick</name>
    <name type="synonym">Boophilus microplus</name>
    <dbReference type="NCBI Taxonomy" id="6941"/>
    <lineage>
        <taxon>Eukaryota</taxon>
        <taxon>Metazoa</taxon>
        <taxon>Ecdysozoa</taxon>
        <taxon>Arthropoda</taxon>
        <taxon>Chelicerata</taxon>
        <taxon>Arachnida</taxon>
        <taxon>Acari</taxon>
        <taxon>Parasitiformes</taxon>
        <taxon>Ixodida</taxon>
        <taxon>Ixodoidea</taxon>
        <taxon>Ixodidae</taxon>
        <taxon>Rhipicephalinae</taxon>
        <taxon>Rhipicephalus</taxon>
        <taxon>Boophilus</taxon>
    </lineage>
</organism>
<dbReference type="EMBL" id="JABSTU010000001">
    <property type="protein sequence ID" value="KAH8042517.1"/>
    <property type="molecule type" value="Genomic_DNA"/>
</dbReference>
<feature type="region of interest" description="Disordered" evidence="1">
    <location>
        <begin position="95"/>
        <end position="116"/>
    </location>
</feature>
<evidence type="ECO:0000313" key="3">
    <source>
        <dbReference type="Proteomes" id="UP000821866"/>
    </source>
</evidence>
<keyword evidence="3" id="KW-1185">Reference proteome</keyword>
<sequence>MRLPGLLSNPRPWGHRPSAVATVNTEGAFLLRGLRCRSEERGLWSEEELTMTEPCNDRTQLRSPQPLTWNTAGILTSKHVVSPDSIVVSNRFDRSSGNVCPDDNTEKRREQHDSDAGCKMPRECDRDISGTSHLLCDSHFAACCLRCLEDAFDNWPLVFDARPRFPEPSATTVAEVKDSLFACCCSPPPLAYSVTVMRNRSDCERREVGLLIGALALREPCDALVRAAFILPYIIIL</sequence>
<dbReference type="Proteomes" id="UP000821866">
    <property type="component" value="Chromosome 1"/>
</dbReference>
<evidence type="ECO:0000313" key="2">
    <source>
        <dbReference type="EMBL" id="KAH8042517.1"/>
    </source>
</evidence>
<feature type="compositionally biased region" description="Basic and acidic residues" evidence="1">
    <location>
        <begin position="104"/>
        <end position="116"/>
    </location>
</feature>
<name>A0A9J6F9I0_RHIMP</name>
<protein>
    <submittedName>
        <fullName evidence="2">Uncharacterized protein</fullName>
    </submittedName>
</protein>
<evidence type="ECO:0000256" key="1">
    <source>
        <dbReference type="SAM" id="MobiDB-lite"/>
    </source>
</evidence>